<sequence>MLPVTASGVATEKGFFCAVHPMGQENLPCPDWVERFRNAYQ</sequence>
<name>A0A2K8SL63_9NOSO</name>
<accession>A0A2K8SL63</accession>
<dbReference type="EMBL" id="CP024785">
    <property type="protein sequence ID" value="AUB36033.1"/>
    <property type="molecule type" value="Genomic_DNA"/>
</dbReference>
<dbReference type="KEGG" id="nfl:COO91_01932"/>
<protein>
    <submittedName>
        <fullName evidence="1">Uncharacterized protein</fullName>
    </submittedName>
</protein>
<dbReference type="AlphaFoldDB" id="A0A2K8SL63"/>
<evidence type="ECO:0000313" key="2">
    <source>
        <dbReference type="Proteomes" id="UP000232003"/>
    </source>
</evidence>
<reference evidence="1 2" key="1">
    <citation type="submission" date="2017-11" db="EMBL/GenBank/DDBJ databases">
        <title>Complete genome of a free-living desiccation-tolerant cyanobacterium and its photosynthetic adaptation to extreme terrestrial habitat.</title>
        <authorList>
            <person name="Shang J."/>
        </authorList>
    </citation>
    <scope>NUCLEOTIDE SEQUENCE [LARGE SCALE GENOMIC DNA]</scope>
    <source>
        <strain evidence="1 2">CCNUN1</strain>
    </source>
</reference>
<evidence type="ECO:0000313" key="1">
    <source>
        <dbReference type="EMBL" id="AUB36033.1"/>
    </source>
</evidence>
<dbReference type="Proteomes" id="UP000232003">
    <property type="component" value="Chromosome"/>
</dbReference>
<organism evidence="1 2">
    <name type="scientific">Nostoc flagelliforme CCNUN1</name>
    <dbReference type="NCBI Taxonomy" id="2038116"/>
    <lineage>
        <taxon>Bacteria</taxon>
        <taxon>Bacillati</taxon>
        <taxon>Cyanobacteriota</taxon>
        <taxon>Cyanophyceae</taxon>
        <taxon>Nostocales</taxon>
        <taxon>Nostocaceae</taxon>
        <taxon>Nostoc</taxon>
    </lineage>
</organism>
<proteinExistence type="predicted"/>
<gene>
    <name evidence="1" type="ORF">COO91_01932</name>
</gene>
<keyword evidence="2" id="KW-1185">Reference proteome</keyword>